<keyword evidence="3" id="KW-1185">Reference proteome</keyword>
<protein>
    <submittedName>
        <fullName evidence="2">Uncharacterized protein</fullName>
    </submittedName>
</protein>
<dbReference type="AlphaFoldDB" id="A0AAD4IL47"/>
<evidence type="ECO:0000256" key="1">
    <source>
        <dbReference type="SAM" id="MobiDB-lite"/>
    </source>
</evidence>
<dbReference type="Proteomes" id="UP001199106">
    <property type="component" value="Unassembled WGS sequence"/>
</dbReference>
<sequence length="122" mass="13496">MPLRSSYLPTQTIPMRTMTNVTDHESGVQNPCPRMERYVSCRICRNGIMTEAPLISSDKLSSSMCNALADLAAENLEVAAKTRVQIHPCKSTLRHIHAIFSAESTQDSNHTVPGVSGRSQRR</sequence>
<reference evidence="2" key="1">
    <citation type="submission" date="2021-07" db="EMBL/GenBank/DDBJ databases">
        <title>Genome Resource of American Ginseng Black Spot Pathogen Alternaria panax.</title>
        <authorList>
            <person name="Qiu C."/>
            <person name="Wang W."/>
            <person name="Liu Z."/>
        </authorList>
    </citation>
    <scope>NUCLEOTIDE SEQUENCE</scope>
    <source>
        <strain evidence="2">BNCC115425</strain>
    </source>
</reference>
<dbReference type="EMBL" id="JAANER010000001">
    <property type="protein sequence ID" value="KAG9196650.1"/>
    <property type="molecule type" value="Genomic_DNA"/>
</dbReference>
<gene>
    <name evidence="2" type="ORF">G6011_01771</name>
</gene>
<feature type="region of interest" description="Disordered" evidence="1">
    <location>
        <begin position="103"/>
        <end position="122"/>
    </location>
</feature>
<accession>A0AAD4IL47</accession>
<evidence type="ECO:0000313" key="2">
    <source>
        <dbReference type="EMBL" id="KAG9196650.1"/>
    </source>
</evidence>
<organism evidence="2 3">
    <name type="scientific">Alternaria panax</name>
    <dbReference type="NCBI Taxonomy" id="48097"/>
    <lineage>
        <taxon>Eukaryota</taxon>
        <taxon>Fungi</taxon>
        <taxon>Dikarya</taxon>
        <taxon>Ascomycota</taxon>
        <taxon>Pezizomycotina</taxon>
        <taxon>Dothideomycetes</taxon>
        <taxon>Pleosporomycetidae</taxon>
        <taxon>Pleosporales</taxon>
        <taxon>Pleosporineae</taxon>
        <taxon>Pleosporaceae</taxon>
        <taxon>Alternaria</taxon>
        <taxon>Alternaria sect. Panax</taxon>
    </lineage>
</organism>
<proteinExistence type="predicted"/>
<name>A0AAD4IL47_9PLEO</name>
<evidence type="ECO:0000313" key="3">
    <source>
        <dbReference type="Proteomes" id="UP001199106"/>
    </source>
</evidence>
<comment type="caution">
    <text evidence="2">The sequence shown here is derived from an EMBL/GenBank/DDBJ whole genome shotgun (WGS) entry which is preliminary data.</text>
</comment>